<name>A0ABU4TN78_9PSEU</name>
<keyword evidence="5" id="KW-0408">Iron</keyword>
<dbReference type="InterPro" id="IPR013785">
    <property type="entry name" value="Aldolase_TIM"/>
</dbReference>
<dbReference type="InterPro" id="IPR034457">
    <property type="entry name" value="Organic_radical-activating"/>
</dbReference>
<dbReference type="Gene3D" id="3.20.20.70">
    <property type="entry name" value="Aldolase class I"/>
    <property type="match status" value="1"/>
</dbReference>
<evidence type="ECO:0000256" key="3">
    <source>
        <dbReference type="ARBA" id="ARBA00022691"/>
    </source>
</evidence>
<organism evidence="7 8">
    <name type="scientific">Lentzea kristufekii</name>
    <dbReference type="NCBI Taxonomy" id="3095430"/>
    <lineage>
        <taxon>Bacteria</taxon>
        <taxon>Bacillati</taxon>
        <taxon>Actinomycetota</taxon>
        <taxon>Actinomycetes</taxon>
        <taxon>Pseudonocardiales</taxon>
        <taxon>Pseudonocardiaceae</taxon>
        <taxon>Lentzea</taxon>
    </lineage>
</organism>
<reference evidence="7 8" key="1">
    <citation type="submission" date="2023-11" db="EMBL/GenBank/DDBJ databases">
        <title>Lentzea sokolovensis, sp. nov., Lentzea kristufkii, sp. nov., and Lentzea miocenensis, sp. nov., rare actinobacteria from Sokolov Coal Basin, Miocene lacustrine sediment, Czech Republic.</title>
        <authorList>
            <person name="Lara A."/>
            <person name="Kotroba L."/>
            <person name="Nouioui I."/>
            <person name="Neumann-Schaal M."/>
            <person name="Mast Y."/>
            <person name="Chronakova A."/>
        </authorList>
    </citation>
    <scope>NUCLEOTIDE SEQUENCE [LARGE SCALE GENOMIC DNA]</scope>
    <source>
        <strain evidence="7 8">BCCO 10_0798</strain>
    </source>
</reference>
<evidence type="ECO:0000256" key="5">
    <source>
        <dbReference type="ARBA" id="ARBA00023004"/>
    </source>
</evidence>
<dbReference type="Pfam" id="PF13353">
    <property type="entry name" value="Fer4_12"/>
    <property type="match status" value="1"/>
</dbReference>
<keyword evidence="8" id="KW-1185">Reference proteome</keyword>
<evidence type="ECO:0000256" key="6">
    <source>
        <dbReference type="ARBA" id="ARBA00023014"/>
    </source>
</evidence>
<sequence>MLRTSRVLHPITALGPGRRLGIWLQGCTLACKGCMSLDTWEPGAGTGVGLDHLRSLWQEAVRAGVDGLTVSGGEPLQQATALREFLASLSLEGRDVLLYTGYELGELDDEQLGVLDHVDAVITGRYVAGAQPGLIWRGSANQRLIPLTPLGEQRYRPFVELATGRAQVQVRVDDGLLWLVGVPPPGVLPKVERRLRDNGIVFEEAAWRP</sequence>
<evidence type="ECO:0000313" key="8">
    <source>
        <dbReference type="Proteomes" id="UP001271792"/>
    </source>
</evidence>
<keyword evidence="4" id="KW-0479">Metal-binding</keyword>
<dbReference type="PANTHER" id="PTHR30352:SF2">
    <property type="entry name" value="ANAEROBIC RIBONUCLEOSIDE-TRIPHOSPHATE REDUCTASE-ACTIVATING PROTEIN"/>
    <property type="match status" value="1"/>
</dbReference>
<evidence type="ECO:0000256" key="4">
    <source>
        <dbReference type="ARBA" id="ARBA00022723"/>
    </source>
</evidence>
<dbReference type="InterPro" id="IPR058240">
    <property type="entry name" value="rSAM_sf"/>
</dbReference>
<gene>
    <name evidence="7" type="ORF">SK571_10015</name>
</gene>
<dbReference type="PANTHER" id="PTHR30352">
    <property type="entry name" value="PYRUVATE FORMATE-LYASE-ACTIVATING ENZYME"/>
    <property type="match status" value="1"/>
</dbReference>
<keyword evidence="3" id="KW-0949">S-adenosyl-L-methionine</keyword>
<dbReference type="EMBL" id="JAXAVV010000004">
    <property type="protein sequence ID" value="MDX8049714.1"/>
    <property type="molecule type" value="Genomic_DNA"/>
</dbReference>
<dbReference type="InterPro" id="IPR007197">
    <property type="entry name" value="rSAM"/>
</dbReference>
<protein>
    <submittedName>
        <fullName evidence="7">4Fe-4S single cluster domain-containing protein</fullName>
    </submittedName>
</protein>
<dbReference type="SFLD" id="SFLDS00029">
    <property type="entry name" value="Radical_SAM"/>
    <property type="match status" value="1"/>
</dbReference>
<dbReference type="Proteomes" id="UP001271792">
    <property type="component" value="Unassembled WGS sequence"/>
</dbReference>
<dbReference type="RefSeq" id="WP_319983744.1">
    <property type="nucleotide sequence ID" value="NZ_JAXAVV010000004.1"/>
</dbReference>
<dbReference type="SUPFAM" id="SSF102114">
    <property type="entry name" value="Radical SAM enzymes"/>
    <property type="match status" value="1"/>
</dbReference>
<accession>A0ABU4TN78</accession>
<keyword evidence="6" id="KW-0411">Iron-sulfur</keyword>
<evidence type="ECO:0000313" key="7">
    <source>
        <dbReference type="EMBL" id="MDX8049714.1"/>
    </source>
</evidence>
<proteinExistence type="predicted"/>
<evidence type="ECO:0000256" key="2">
    <source>
        <dbReference type="ARBA" id="ARBA00022485"/>
    </source>
</evidence>
<comment type="caution">
    <text evidence="7">The sequence shown here is derived from an EMBL/GenBank/DDBJ whole genome shotgun (WGS) entry which is preliminary data.</text>
</comment>
<evidence type="ECO:0000256" key="1">
    <source>
        <dbReference type="ARBA" id="ARBA00001966"/>
    </source>
</evidence>
<comment type="cofactor">
    <cofactor evidence="1">
        <name>[4Fe-4S] cluster</name>
        <dbReference type="ChEBI" id="CHEBI:49883"/>
    </cofactor>
</comment>
<keyword evidence="2" id="KW-0004">4Fe-4S</keyword>